<accession>A0A506PC05</accession>
<organism evidence="1 2">
    <name type="scientific">Paucihalobacter ruber</name>
    <dbReference type="NCBI Taxonomy" id="2567861"/>
    <lineage>
        <taxon>Bacteria</taxon>
        <taxon>Pseudomonadati</taxon>
        <taxon>Bacteroidota</taxon>
        <taxon>Flavobacteriia</taxon>
        <taxon>Flavobacteriales</taxon>
        <taxon>Flavobacteriaceae</taxon>
        <taxon>Paucihalobacter</taxon>
    </lineage>
</organism>
<comment type="caution">
    <text evidence="1">The sequence shown here is derived from an EMBL/GenBank/DDBJ whole genome shotgun (WGS) entry which is preliminary data.</text>
</comment>
<sequence>MKYKILFPAGYNIDNTQNDNLDINIVLENNDVYFATLFTLKNISYLMEKDSVDYFFADSMVVVSSLDMNTIERIIKEVVENQYLESTFSRIGTIKEIFDTDRSFDDLYNNLKVI</sequence>
<gene>
    <name evidence="1" type="ORF">FJ651_15585</name>
</gene>
<evidence type="ECO:0000313" key="2">
    <source>
        <dbReference type="Proteomes" id="UP000317332"/>
    </source>
</evidence>
<dbReference type="AlphaFoldDB" id="A0A506PC05"/>
<protein>
    <submittedName>
        <fullName evidence="1">Uncharacterized protein</fullName>
    </submittedName>
</protein>
<evidence type="ECO:0000313" key="1">
    <source>
        <dbReference type="EMBL" id="TPV31119.1"/>
    </source>
</evidence>
<proteinExistence type="predicted"/>
<dbReference type="RefSeq" id="WP_140991718.1">
    <property type="nucleotide sequence ID" value="NZ_VHIQ01000015.1"/>
</dbReference>
<dbReference type="OrthoDB" id="1262957at2"/>
<dbReference type="Proteomes" id="UP000317332">
    <property type="component" value="Unassembled WGS sequence"/>
</dbReference>
<reference evidence="1 2" key="1">
    <citation type="submission" date="2019-06" db="EMBL/GenBank/DDBJ databases">
        <title>Flavobacteriaceae Paucihalobacterium erythroidium CWB-1, complete genome.</title>
        <authorList>
            <person name="Wu S."/>
        </authorList>
    </citation>
    <scope>NUCLEOTIDE SEQUENCE [LARGE SCALE GENOMIC DNA]</scope>
    <source>
        <strain evidence="1 2">CWB-1</strain>
    </source>
</reference>
<keyword evidence="2" id="KW-1185">Reference proteome</keyword>
<name>A0A506PC05_9FLAO</name>
<dbReference type="EMBL" id="VHIQ01000015">
    <property type="protein sequence ID" value="TPV31119.1"/>
    <property type="molecule type" value="Genomic_DNA"/>
</dbReference>